<dbReference type="KEGG" id="phm:PSMK_22620"/>
<proteinExistence type="predicted"/>
<sequence length="389" mass="40285">MLLAGEAAGLAGVLEALRVRGRGVEVVRSEDDAATREALAETAPGRRADLAVLDATTRSSGGAALAAEFAGRRCRRVVLLANSFDAAEAARLGLLDLIDPALPPAAASARLAGALDRVAADAAARALRSRERRRSRRLLDRCSALEARCAAVEADRKVIADQVETLCSDLVGAYQELADRIDAKMSAAVGSDADADAAAAAPPAARDLRDTLGDHLGLEPVIRSTLEHLVSAAGGTNAAIFLPASMDEFSLGGYVNHTCNDESAGMLLEHLADVVAPKLSCAAAPVHLTDNDQLAAWFGQDAAWLDDSEFIGVPCSLNPADAGGGAAEEDAECLAVVVLFRDGDQPFGAAALEACESLGPVLAAALHRVIRVHHRSGLATPDDLDARED</sequence>
<name>I0IGN3_PHYMF</name>
<gene>
    <name evidence="1" type="ordered locus">PSMK_22620</name>
</gene>
<dbReference type="EMBL" id="AP012338">
    <property type="protein sequence ID" value="BAM04421.1"/>
    <property type="molecule type" value="Genomic_DNA"/>
</dbReference>
<evidence type="ECO:0000313" key="2">
    <source>
        <dbReference type="Proteomes" id="UP000007881"/>
    </source>
</evidence>
<keyword evidence="2" id="KW-1185">Reference proteome</keyword>
<reference evidence="1 2" key="1">
    <citation type="submission" date="2012-02" db="EMBL/GenBank/DDBJ databases">
        <title>Complete genome sequence of Phycisphaera mikurensis NBRC 102666.</title>
        <authorList>
            <person name="Ankai A."/>
            <person name="Hosoyama A."/>
            <person name="Terui Y."/>
            <person name="Sekine M."/>
            <person name="Fukai R."/>
            <person name="Kato Y."/>
            <person name="Nakamura S."/>
            <person name="Yamada-Narita S."/>
            <person name="Kawakoshi A."/>
            <person name="Fukunaga Y."/>
            <person name="Yamazaki S."/>
            <person name="Fujita N."/>
        </authorList>
    </citation>
    <scope>NUCLEOTIDE SEQUENCE [LARGE SCALE GENOMIC DNA]</scope>
    <source>
        <strain evidence="2">NBRC 102666 / KCTC 22515 / FYK2301M01</strain>
    </source>
</reference>
<accession>I0IGN3</accession>
<organism evidence="1 2">
    <name type="scientific">Phycisphaera mikurensis (strain NBRC 102666 / KCTC 22515 / FYK2301M01)</name>
    <dbReference type="NCBI Taxonomy" id="1142394"/>
    <lineage>
        <taxon>Bacteria</taxon>
        <taxon>Pseudomonadati</taxon>
        <taxon>Planctomycetota</taxon>
        <taxon>Phycisphaerae</taxon>
        <taxon>Phycisphaerales</taxon>
        <taxon>Phycisphaeraceae</taxon>
        <taxon>Phycisphaera</taxon>
    </lineage>
</organism>
<dbReference type="HOGENOM" id="CLU_709505_0_0_0"/>
<dbReference type="Proteomes" id="UP000007881">
    <property type="component" value="Chromosome"/>
</dbReference>
<evidence type="ECO:0008006" key="3">
    <source>
        <dbReference type="Google" id="ProtNLM"/>
    </source>
</evidence>
<protein>
    <recommendedName>
        <fullName evidence="3">Response regulatory domain-containing protein</fullName>
    </recommendedName>
</protein>
<dbReference type="AlphaFoldDB" id="I0IGN3"/>
<evidence type="ECO:0000313" key="1">
    <source>
        <dbReference type="EMBL" id="BAM04421.1"/>
    </source>
</evidence>